<organism evidence="5 6">
    <name type="scientific">Streptomyces tsukubensis</name>
    <dbReference type="NCBI Taxonomy" id="83656"/>
    <lineage>
        <taxon>Bacteria</taxon>
        <taxon>Bacillati</taxon>
        <taxon>Actinomycetota</taxon>
        <taxon>Actinomycetes</taxon>
        <taxon>Kitasatosporales</taxon>
        <taxon>Streptomycetaceae</taxon>
        <taxon>Streptomyces</taxon>
    </lineage>
</organism>
<dbReference type="GO" id="GO:0032259">
    <property type="term" value="P:methylation"/>
    <property type="evidence" value="ECO:0007669"/>
    <property type="project" value="UniProtKB-KW"/>
</dbReference>
<proteinExistence type="predicted"/>
<dbReference type="PANTHER" id="PTHR43861:SF1">
    <property type="entry name" value="TRANS-ACONITATE 2-METHYLTRANSFERASE"/>
    <property type="match status" value="1"/>
</dbReference>
<evidence type="ECO:0000259" key="4">
    <source>
        <dbReference type="Pfam" id="PF13649"/>
    </source>
</evidence>
<dbReference type="Gene3D" id="3.40.50.150">
    <property type="entry name" value="Vaccinia Virus protein VP39"/>
    <property type="match status" value="1"/>
</dbReference>
<comment type="caution">
    <text evidence="5">The sequence shown here is derived from an EMBL/GenBank/DDBJ whole genome shotgun (WGS) entry which is preliminary data.</text>
</comment>
<dbReference type="Pfam" id="PF13649">
    <property type="entry name" value="Methyltransf_25"/>
    <property type="match status" value="1"/>
</dbReference>
<name>A0A1V4A585_9ACTN</name>
<dbReference type="CDD" id="cd02440">
    <property type="entry name" value="AdoMet_MTases"/>
    <property type="match status" value="1"/>
</dbReference>
<dbReference type="SUPFAM" id="SSF53335">
    <property type="entry name" value="S-adenosyl-L-methionine-dependent methyltransferases"/>
    <property type="match status" value="1"/>
</dbReference>
<keyword evidence="1" id="KW-0489">Methyltransferase</keyword>
<sequence>MTTTQFWGDYAQTKPSPRETNAAGERTWFNWTQYPEHGPDEEILRRQGFGMPERALELGCGSGRNIAHLATRGVTSVGLDLSDVQISRARVKWGDVERLHFVHTEATEFLRRAEDRFDAVFSIFGGLWFTDPAVLLPLVHERLNAGGVLAFSHAPAIEGCYGPQGAYKGAFAGDPPILRRWAYTPQMWTGILLNYGFMDVSAVVLSAPHAGDLGTLLVRAVRI</sequence>
<evidence type="ECO:0000256" key="2">
    <source>
        <dbReference type="ARBA" id="ARBA00022679"/>
    </source>
</evidence>
<dbReference type="STRING" id="83656.B1H18_23140"/>
<keyword evidence="2" id="KW-0808">Transferase</keyword>
<feature type="domain" description="Methyltransferase" evidence="4">
    <location>
        <begin position="56"/>
        <end position="147"/>
    </location>
</feature>
<evidence type="ECO:0000313" key="5">
    <source>
        <dbReference type="EMBL" id="OON75379.1"/>
    </source>
</evidence>
<dbReference type="RefSeq" id="WP_077970693.1">
    <property type="nucleotide sequence ID" value="NZ_CP045178.1"/>
</dbReference>
<evidence type="ECO:0000256" key="1">
    <source>
        <dbReference type="ARBA" id="ARBA00022603"/>
    </source>
</evidence>
<keyword evidence="6" id="KW-1185">Reference proteome</keyword>
<dbReference type="InterPro" id="IPR029063">
    <property type="entry name" value="SAM-dependent_MTases_sf"/>
</dbReference>
<dbReference type="PANTHER" id="PTHR43861">
    <property type="entry name" value="TRANS-ACONITATE 2-METHYLTRANSFERASE-RELATED"/>
    <property type="match status" value="1"/>
</dbReference>
<dbReference type="OrthoDB" id="22151at2"/>
<evidence type="ECO:0000313" key="6">
    <source>
        <dbReference type="Proteomes" id="UP000190539"/>
    </source>
</evidence>
<gene>
    <name evidence="5" type="ORF">B1H18_23140</name>
</gene>
<accession>A0A1V4A585</accession>
<dbReference type="EMBL" id="MVFC01000023">
    <property type="protein sequence ID" value="OON75379.1"/>
    <property type="molecule type" value="Genomic_DNA"/>
</dbReference>
<reference evidence="5 6" key="1">
    <citation type="submission" date="2017-02" db="EMBL/GenBank/DDBJ databases">
        <title>Draft Genome Sequence of Streptomyces tsukubaensis F601, a Producer of the immunosuppressant tacrolimus FK506.</title>
        <authorList>
            <person name="Zong G."/>
            <person name="Zhong C."/>
            <person name="Fu J."/>
            <person name="Qin R."/>
            <person name="Cao G."/>
        </authorList>
    </citation>
    <scope>NUCLEOTIDE SEQUENCE [LARGE SCALE GENOMIC DNA]</scope>
    <source>
        <strain evidence="5 6">F601</strain>
    </source>
</reference>
<evidence type="ECO:0000256" key="3">
    <source>
        <dbReference type="SAM" id="MobiDB-lite"/>
    </source>
</evidence>
<feature type="region of interest" description="Disordered" evidence="3">
    <location>
        <begin position="1"/>
        <end position="22"/>
    </location>
</feature>
<dbReference type="InterPro" id="IPR041698">
    <property type="entry name" value="Methyltransf_25"/>
</dbReference>
<dbReference type="GO" id="GO:0017000">
    <property type="term" value="P:antibiotic biosynthetic process"/>
    <property type="evidence" value="ECO:0007669"/>
    <property type="project" value="UniProtKB-ARBA"/>
</dbReference>
<dbReference type="GO" id="GO:0008168">
    <property type="term" value="F:methyltransferase activity"/>
    <property type="evidence" value="ECO:0007669"/>
    <property type="project" value="UniProtKB-KW"/>
</dbReference>
<dbReference type="AlphaFoldDB" id="A0A1V4A585"/>
<protein>
    <recommendedName>
        <fullName evidence="4">Methyltransferase domain-containing protein</fullName>
    </recommendedName>
</protein>
<dbReference type="Proteomes" id="UP000190539">
    <property type="component" value="Unassembled WGS sequence"/>
</dbReference>